<evidence type="ECO:0000313" key="4">
    <source>
        <dbReference type="EMBL" id="SDU39089.1"/>
    </source>
</evidence>
<dbReference type="InterPro" id="IPR013538">
    <property type="entry name" value="ASHA1/2-like_C"/>
</dbReference>
<organism evidence="4 5">
    <name type="scientific">Jiangella alkaliphila</name>
    <dbReference type="NCBI Taxonomy" id="419479"/>
    <lineage>
        <taxon>Bacteria</taxon>
        <taxon>Bacillati</taxon>
        <taxon>Actinomycetota</taxon>
        <taxon>Actinomycetes</taxon>
        <taxon>Jiangellales</taxon>
        <taxon>Jiangellaceae</taxon>
        <taxon>Jiangella</taxon>
    </lineage>
</organism>
<protein>
    <submittedName>
        <fullName evidence="4">Uncharacterized conserved protein YndB, AHSA1/START domain</fullName>
    </submittedName>
</protein>
<evidence type="ECO:0000256" key="2">
    <source>
        <dbReference type="SAM" id="MobiDB-lite"/>
    </source>
</evidence>
<dbReference type="OrthoDB" id="9803476at2"/>
<feature type="region of interest" description="Disordered" evidence="2">
    <location>
        <begin position="1"/>
        <end position="20"/>
    </location>
</feature>
<accession>A0A1H2I4S9</accession>
<proteinExistence type="inferred from homology"/>
<comment type="similarity">
    <text evidence="1">Belongs to the AHA1 family.</text>
</comment>
<dbReference type="SUPFAM" id="SSF55961">
    <property type="entry name" value="Bet v1-like"/>
    <property type="match status" value="1"/>
</dbReference>
<dbReference type="Proteomes" id="UP000182977">
    <property type="component" value="Chromosome I"/>
</dbReference>
<dbReference type="Gene3D" id="3.30.530.20">
    <property type="match status" value="1"/>
</dbReference>
<feature type="compositionally biased region" description="Pro residues" evidence="2">
    <location>
        <begin position="1"/>
        <end position="10"/>
    </location>
</feature>
<dbReference type="InterPro" id="IPR023393">
    <property type="entry name" value="START-like_dom_sf"/>
</dbReference>
<dbReference type="EMBL" id="LT629791">
    <property type="protein sequence ID" value="SDU39089.1"/>
    <property type="molecule type" value="Genomic_DNA"/>
</dbReference>
<dbReference type="STRING" id="419479.SAMN04488563_1438"/>
<evidence type="ECO:0000313" key="5">
    <source>
        <dbReference type="Proteomes" id="UP000182977"/>
    </source>
</evidence>
<dbReference type="Pfam" id="PF08327">
    <property type="entry name" value="AHSA1"/>
    <property type="match status" value="1"/>
</dbReference>
<evidence type="ECO:0000256" key="1">
    <source>
        <dbReference type="ARBA" id="ARBA00006817"/>
    </source>
</evidence>
<dbReference type="RefSeq" id="WP_046767820.1">
    <property type="nucleotide sequence ID" value="NZ_KQ061223.1"/>
</dbReference>
<gene>
    <name evidence="4" type="ORF">SAMN04488563_1438</name>
</gene>
<reference evidence="5" key="1">
    <citation type="submission" date="2016-10" db="EMBL/GenBank/DDBJ databases">
        <authorList>
            <person name="Varghese N."/>
            <person name="Submissions S."/>
        </authorList>
    </citation>
    <scope>NUCLEOTIDE SEQUENCE [LARGE SCALE GENOMIC DNA]</scope>
    <source>
        <strain evidence="5">DSM 45079</strain>
    </source>
</reference>
<dbReference type="CDD" id="cd08899">
    <property type="entry name" value="SRPBCC_CalC_Aha1-like_6"/>
    <property type="match status" value="1"/>
</dbReference>
<evidence type="ECO:0000259" key="3">
    <source>
        <dbReference type="Pfam" id="PF08327"/>
    </source>
</evidence>
<dbReference type="AlphaFoldDB" id="A0A1H2I4S9"/>
<feature type="domain" description="Activator of Hsp90 ATPase homologue 1/2-like C-terminal" evidence="3">
    <location>
        <begin position="37"/>
        <end position="148"/>
    </location>
</feature>
<sequence>MTTAPDAPPPADDRRGTFGVDDDGAWQVRFERRLSHRPDRVWQALVDPDQQDRWVPGVRIEAVVGGAVRYDFGDEGVADGVVLAVEPPVALEHTWRWPGEPESTVRWELSPAGDGTVLVLLHRPLRPEPAVDYCTGWHTMLDALAIHLGGGDVAALEPDWAGLAATYGELAGRR</sequence>
<keyword evidence="5" id="KW-1185">Reference proteome</keyword>
<name>A0A1H2I4S9_9ACTN</name>